<dbReference type="PANTHER" id="PTHR41291:SF1">
    <property type="entry name" value="DNA ALKYLATION REPAIR PROTEIN"/>
    <property type="match status" value="1"/>
</dbReference>
<organism evidence="1 2">
    <name type="scientific">Chitinophaga agri</name>
    <dbReference type="NCBI Taxonomy" id="2703787"/>
    <lineage>
        <taxon>Bacteria</taxon>
        <taxon>Pseudomonadati</taxon>
        <taxon>Bacteroidota</taxon>
        <taxon>Chitinophagia</taxon>
        <taxon>Chitinophagales</taxon>
        <taxon>Chitinophagaceae</taxon>
        <taxon>Chitinophaga</taxon>
    </lineage>
</organism>
<dbReference type="InterPro" id="IPR016024">
    <property type="entry name" value="ARM-type_fold"/>
</dbReference>
<evidence type="ECO:0000313" key="2">
    <source>
        <dbReference type="Proteomes" id="UP000476411"/>
    </source>
</evidence>
<gene>
    <name evidence="1" type="ORF">GWR21_04125</name>
</gene>
<accession>A0A6B9ZAH9</accession>
<keyword evidence="2" id="KW-1185">Reference proteome</keyword>
<dbReference type="Pfam" id="PF08713">
    <property type="entry name" value="DNA_alkylation"/>
    <property type="match status" value="1"/>
</dbReference>
<sequence length="220" mass="25343">MDATDIIDLLKEKADTRYHTGMQRFGIDNEKALGVSIPEVRKLARIIKKDHELALQLWNTDIHEARILASLIADPKLVTPQLIDSWANEFTSWDICDQTCGNLFDRTPYAIEKALEFSEHDKEFVKRAGFVLMAALSVHDKKAKDAVFIKFFPIIEREAWDERNFVKKAVNWALRQIGKRNGTLLPMAIQCAERISQQNTRAAKWIARDALRELREVPNK</sequence>
<dbReference type="AlphaFoldDB" id="A0A6B9ZAH9"/>
<dbReference type="SUPFAM" id="SSF48371">
    <property type="entry name" value="ARM repeat"/>
    <property type="match status" value="1"/>
</dbReference>
<dbReference type="RefSeq" id="WP_162330522.1">
    <property type="nucleotide sequence ID" value="NZ_CP048113.1"/>
</dbReference>
<dbReference type="EMBL" id="CP048113">
    <property type="protein sequence ID" value="QHS58819.1"/>
    <property type="molecule type" value="Genomic_DNA"/>
</dbReference>
<reference evidence="1 2" key="1">
    <citation type="submission" date="2020-01" db="EMBL/GenBank/DDBJ databases">
        <title>Complete genome sequence of Chitinophaga sp. H33E-04 isolated from quinoa roots.</title>
        <authorList>
            <person name="Weon H.-Y."/>
            <person name="Lee S.A."/>
        </authorList>
    </citation>
    <scope>NUCLEOTIDE SEQUENCE [LARGE SCALE GENOMIC DNA]</scope>
    <source>
        <strain evidence="1 2">H33E-04</strain>
    </source>
</reference>
<dbReference type="InterPro" id="IPR014825">
    <property type="entry name" value="DNA_alkylation"/>
</dbReference>
<evidence type="ECO:0000313" key="1">
    <source>
        <dbReference type="EMBL" id="QHS58819.1"/>
    </source>
</evidence>
<dbReference type="PANTHER" id="PTHR41291">
    <property type="entry name" value="DNA ALKYLATION REPAIR PROTEIN"/>
    <property type="match status" value="1"/>
</dbReference>
<dbReference type="CDD" id="cd06561">
    <property type="entry name" value="AlkD_like"/>
    <property type="match status" value="1"/>
</dbReference>
<name>A0A6B9ZAH9_9BACT</name>
<proteinExistence type="predicted"/>
<dbReference type="KEGG" id="chih:GWR21_04125"/>
<dbReference type="Proteomes" id="UP000476411">
    <property type="component" value="Chromosome"/>
</dbReference>
<protein>
    <submittedName>
        <fullName evidence="1">DNA alkylation repair protein</fullName>
    </submittedName>
</protein>
<dbReference type="Gene3D" id="1.25.10.90">
    <property type="match status" value="1"/>
</dbReference>